<keyword evidence="5" id="KW-1185">Reference proteome</keyword>
<name>A0A2A9P256_OPHUN</name>
<evidence type="ECO:0000313" key="5">
    <source>
        <dbReference type="Proteomes" id="UP000037136"/>
    </source>
</evidence>
<dbReference type="Proteomes" id="UP000037136">
    <property type="component" value="Unassembled WGS sequence"/>
</dbReference>
<evidence type="ECO:0000313" key="4">
    <source>
        <dbReference type="EMBL" id="PFH55555.1"/>
    </source>
</evidence>
<dbReference type="PANTHER" id="PTHR23028">
    <property type="entry name" value="ACETYLTRANSFERASE"/>
    <property type="match status" value="1"/>
</dbReference>
<dbReference type="AlphaFoldDB" id="A0A2A9P256"/>
<comment type="caution">
    <text evidence="4">The sequence shown here is derived from an EMBL/GenBank/DDBJ whole genome shotgun (WGS) entry which is preliminary data.</text>
</comment>
<feature type="transmembrane region" description="Helical" evidence="2">
    <location>
        <begin position="479"/>
        <end position="501"/>
    </location>
</feature>
<protein>
    <recommendedName>
        <fullName evidence="3">Acyltransferase 3 domain-containing protein</fullName>
    </recommendedName>
</protein>
<feature type="transmembrane region" description="Helical" evidence="2">
    <location>
        <begin position="278"/>
        <end position="298"/>
    </location>
</feature>
<evidence type="ECO:0000256" key="2">
    <source>
        <dbReference type="SAM" id="Phobius"/>
    </source>
</evidence>
<dbReference type="OrthoDB" id="5819582at2759"/>
<keyword evidence="2" id="KW-1133">Transmembrane helix</keyword>
<keyword evidence="2" id="KW-0472">Membrane</keyword>
<dbReference type="Pfam" id="PF01757">
    <property type="entry name" value="Acyl_transf_3"/>
    <property type="match status" value="1"/>
</dbReference>
<keyword evidence="2" id="KW-0812">Transmembrane</keyword>
<evidence type="ECO:0000256" key="1">
    <source>
        <dbReference type="SAM" id="MobiDB-lite"/>
    </source>
</evidence>
<reference evidence="4 5" key="2">
    <citation type="journal article" date="2017" name="Sci. Rep.">
        <title>Ant-infecting Ophiocordyceps genomes reveal a high diversity of potential behavioral manipulation genes and a possible major role for enterotoxins.</title>
        <authorList>
            <person name="de Bekker C."/>
            <person name="Ohm R.A."/>
            <person name="Evans H.C."/>
            <person name="Brachmann A."/>
            <person name="Hughes D.P."/>
        </authorList>
    </citation>
    <scope>NUCLEOTIDE SEQUENCE [LARGE SCALE GENOMIC DNA]</scope>
    <source>
        <strain evidence="4 5">SC16a</strain>
    </source>
</reference>
<evidence type="ECO:0000259" key="3">
    <source>
        <dbReference type="Pfam" id="PF01757"/>
    </source>
</evidence>
<feature type="transmembrane region" description="Helical" evidence="2">
    <location>
        <begin position="200"/>
        <end position="222"/>
    </location>
</feature>
<feature type="domain" description="Acyltransferase 3" evidence="3">
    <location>
        <begin position="104"/>
        <end position="499"/>
    </location>
</feature>
<dbReference type="InterPro" id="IPR050879">
    <property type="entry name" value="Acyltransferase_3"/>
</dbReference>
<organism evidence="4 5">
    <name type="scientific">Ophiocordyceps unilateralis</name>
    <name type="common">Zombie-ant fungus</name>
    <name type="synonym">Torrubia unilateralis</name>
    <dbReference type="NCBI Taxonomy" id="268505"/>
    <lineage>
        <taxon>Eukaryota</taxon>
        <taxon>Fungi</taxon>
        <taxon>Dikarya</taxon>
        <taxon>Ascomycota</taxon>
        <taxon>Pezizomycotina</taxon>
        <taxon>Sordariomycetes</taxon>
        <taxon>Hypocreomycetidae</taxon>
        <taxon>Hypocreales</taxon>
        <taxon>Ophiocordycipitaceae</taxon>
        <taxon>Ophiocordyceps</taxon>
    </lineage>
</organism>
<dbReference type="GO" id="GO:0016747">
    <property type="term" value="F:acyltransferase activity, transferring groups other than amino-acyl groups"/>
    <property type="evidence" value="ECO:0007669"/>
    <property type="project" value="InterPro"/>
</dbReference>
<accession>A0A2A9P256</accession>
<feature type="transmembrane region" description="Helical" evidence="2">
    <location>
        <begin position="111"/>
        <end position="130"/>
    </location>
</feature>
<dbReference type="InterPro" id="IPR002656">
    <property type="entry name" value="Acyl_transf_3_dom"/>
</dbReference>
<reference evidence="4 5" key="1">
    <citation type="journal article" date="2015" name="BMC Genomics">
        <title>Gene expression during zombie ant biting behavior reflects the complexity underlying fungal parasitic behavioral manipulation.</title>
        <authorList>
            <person name="de Bekker C."/>
            <person name="Ohm R.A."/>
            <person name="Loreto R.G."/>
            <person name="Sebastian A."/>
            <person name="Albert I."/>
            <person name="Merrow M."/>
            <person name="Brachmann A."/>
            <person name="Hughes D.P."/>
        </authorList>
    </citation>
    <scope>NUCLEOTIDE SEQUENCE [LARGE SCALE GENOMIC DNA]</scope>
    <source>
        <strain evidence="4 5">SC16a</strain>
    </source>
</reference>
<dbReference type="EMBL" id="LAZP02000860">
    <property type="protein sequence ID" value="PFH55555.1"/>
    <property type="molecule type" value="Genomic_DNA"/>
</dbReference>
<feature type="transmembrane region" description="Helical" evidence="2">
    <location>
        <begin position="150"/>
        <end position="170"/>
    </location>
</feature>
<proteinExistence type="predicted"/>
<dbReference type="STRING" id="268505.A0A2A9P256"/>
<sequence>MTAPADPRSPPFFDDKMGLVASSDTDSDADVELDAAAPFLSKASSLNQPSRRQGLFPLASVAAFLASTPWRLLILRLLNFLTPSFLQRHHAREQTCPPRLSPTAYLDGMRGLAALFVYFCHYTYQSFFIARSWGYADGNYQILKLPFLRLWYQGPQAVCVFFVISGYALSYRPLKLMRSRAMADFSTTMSSLTFRRGLRLYLPTAISTLMIICLLRLGAYGWTREFAHDRTYMRNVVEPHPARMDSAYDQFRDWAVQMYRFLHVFSWDMDGGRIPYDVHLWTIPVEFRCSLFLFLVIIGTARLRTRFRLLIVAALLWFTYRHSRWELVLFLCGMLLAEWDLIRAAHVSPPALPQDEKAATATARPLWNRMFWTLISIIGLYLLCQPDEGGSETPGWRLLTSMIPSWWGAEQYRFWQSAGAVVFVAAVGHSSGWQKFFNLPAIQYLGKISYALYLMHGPAMHTVGYHFEKWAYSLTGVDGYWYNAGFVLGACFCVPTVIWWADVFWRAVDVPTVRFAKWVEGKCIVKA</sequence>
<feature type="region of interest" description="Disordered" evidence="1">
    <location>
        <begin position="1"/>
        <end position="25"/>
    </location>
</feature>
<gene>
    <name evidence="4" type="ORF">XA68_18066</name>
</gene>
<dbReference type="PANTHER" id="PTHR23028:SF134">
    <property type="entry name" value="PUTATIVE (AFU_ORTHOLOGUE AFUA_4G08520)-RELATED"/>
    <property type="match status" value="1"/>
</dbReference>